<evidence type="ECO:0000256" key="7">
    <source>
        <dbReference type="ARBA" id="ARBA00023163"/>
    </source>
</evidence>
<evidence type="ECO:0000256" key="14">
    <source>
        <dbReference type="PROSITE-ProRule" id="PRU00267"/>
    </source>
</evidence>
<evidence type="ECO:0000256" key="1">
    <source>
        <dbReference type="ARBA" id="ARBA00004123"/>
    </source>
</evidence>
<feature type="domain" description="Bromo" evidence="16">
    <location>
        <begin position="85"/>
        <end position="155"/>
    </location>
</feature>
<keyword evidence="4" id="KW-0805">Transcription regulation</keyword>
<feature type="region of interest" description="Disordered" evidence="15">
    <location>
        <begin position="22"/>
        <end position="59"/>
    </location>
</feature>
<evidence type="ECO:0000256" key="9">
    <source>
        <dbReference type="ARBA" id="ARBA00056318"/>
    </source>
</evidence>
<feature type="domain" description="HMG box" evidence="17">
    <location>
        <begin position="1400"/>
        <end position="1450"/>
    </location>
</feature>
<dbReference type="CDD" id="cd05524">
    <property type="entry name" value="Bromo_polybromo_I"/>
    <property type="match status" value="1"/>
</dbReference>
<dbReference type="SMART" id="SM00297">
    <property type="entry name" value="BROMO"/>
    <property type="match status" value="6"/>
</dbReference>
<feature type="region of interest" description="Disordered" evidence="15">
    <location>
        <begin position="923"/>
        <end position="962"/>
    </location>
</feature>
<evidence type="ECO:0000256" key="15">
    <source>
        <dbReference type="SAM" id="MobiDB-lite"/>
    </source>
</evidence>
<dbReference type="PROSITE" id="PS00633">
    <property type="entry name" value="BROMODOMAIN_1"/>
    <property type="match status" value="5"/>
</dbReference>
<reference evidence="20" key="1">
    <citation type="submission" date="2025-08" db="UniProtKB">
        <authorList>
            <consortium name="RefSeq"/>
        </authorList>
    </citation>
    <scope>IDENTIFICATION</scope>
    <source>
        <tissue evidence="20">Liver</tissue>
    </source>
</reference>
<feature type="DNA-binding region" description="HMG box" evidence="14">
    <location>
        <begin position="1400"/>
        <end position="1450"/>
    </location>
</feature>
<dbReference type="Proteomes" id="UP000245341">
    <property type="component" value="Unplaced"/>
</dbReference>
<feature type="region of interest" description="Disordered" evidence="15">
    <location>
        <begin position="1377"/>
        <end position="1398"/>
    </location>
</feature>
<dbReference type="Gene3D" id="2.30.30.490">
    <property type="match status" value="2"/>
</dbReference>
<sequence>MRRLAFRGAGCALVKLKKLDSMGSKRRRATSPSSSVSGDFDDGHHSVSTPGPSRKRRRLSNLPTVDPIAVCHELYNTIRDYKDEQGRLLCELFIRAPKRRNQPDYYEVVSQPIDLMKIQQKLKMEEYDDVNLLTADFQLLFNNAKAYYKPDSPEYKAACKLWDLYLRTRNEFIQKGEADDEDDDEDGQDNQGTVTEGSSPSYLKEILEQLLEAIVVATNPSGRLISELFQKLPSKVQYPDYYAIIKEPIDLKTIAQRIQNGSYKSIHAMAKDIDLLAKNAKTYNEPGSQVFKDANSIKKIFYMKKAEIEHHEMAKSSLRMRTPSNLATARLTGPSHSKGSLGEERNPTSKYYRNKRTVQGGRLSAITMALQYGSESEEDAALAAARYEEGESEAESITSFMDVSNPFYQLYDTVRSCRNNQGQLIAEPFFHLPSKKKYPDYYQQIKMPISLQQIRTKLKNQEYETLDHLECDLNLMFENAKRYNVPNSAIYKRVLKLQQVMQAKKKELARRDDIEDGDSMISSATSDAGSAKRKSKKNIRKQRMKILFNVVLEAREPGSGRRLCDLFMVKPSKKDYPDYYKIILEPMDLKIIEHNIRNDKYAGEEGMIEDMKLMFRNARHYNEEGSQVYNDAHILEKLLKDKRKELGPLPDDDDVASPKLKLSRKSGISPKKSKYMTPMQQKLNEVYEAVKNYTDKRGRRLSAIFLRLPSRSELPDYYLTIKKPMDMEKIRSHMMANKYQDIDSMVEDFVMMFNNACTYNEPESLIYKDALVLHKVLLETRRDLEGDEDSHVPNVTLLIQELIHNLFVSVMSHQDDEGRCYSDSLAEIPAVDPSFPNKPPLTFDIIRKNVENNRYRRLDLFQEHMFEVLERARRMNRTDSEIYEDAVELQQFFIKIRDELCKNGEILLSPALSYTTKHLHNDVEKEKKEKLPKELEEDKLKREEEKREAEKSEDSSGTAGLSGLHRTYSQDCSFKNSMYHVGDYVYVEPSEASLQPHIVCIERLWEDSAGEKWLYGCWFYRPNETFHLATRKFLEKEVFKSDYYNKVPVSKILGKCVVMFVKEYFKLCPENFRDEDVFVCESRYSAKTKSFKKIKLWTMPISSVRFVPRDVPLPVVRVASVFANADKGDDEKNTDNSEDSRTEDSFNLEKEKEDVPVEMSNGEPGCHYFEQLHYNDMWLKVGDCVFIKSHGLVRPRVGRIEKVWVRDGAAYFYGPIFIHPEETEHEPTKMFYKKEVFLSNLEETCPMTCILGKCAVLSFKDFLSCRPTEIPENDILLCESRYNESDKQMKKFKGLKRFSLSAKVVDDEIYYFRKPIVPQKEPSPLLEKKIQLLEAKFAELEGGDDDIEEMGEEDSEVIEPPSLPQLQTPLASELDLMPYTPPQSTPKSVKGSAKKEGSKRKINMSGYILFSSEMRAVIKAQHPDYSFGELSRLVGTEWRNLETAKKAEYEGVMNQGVAPMVGTPAQGGSPYGQQVGVLGPPGQQAPPPYPGPHPAGPPVIQQPTTPMFVAPPPKTQRLLHSEAYLKYIEGLSAESNSISKWDQTLAARRRDVHLSKEQESRLPSHWLKSKGAHTTMADALWRLRDLMLRDTLNIRQAYNLENL</sequence>
<dbReference type="InterPro" id="IPR037968">
    <property type="entry name" value="PBRM1_BD5"/>
</dbReference>
<dbReference type="CTD" id="55193"/>
<evidence type="ECO:0000313" key="19">
    <source>
        <dbReference type="Proteomes" id="UP000245341"/>
    </source>
</evidence>
<evidence type="ECO:0000256" key="11">
    <source>
        <dbReference type="ARBA" id="ARBA00069785"/>
    </source>
</evidence>
<evidence type="ECO:0000256" key="6">
    <source>
        <dbReference type="ARBA" id="ARBA00023125"/>
    </source>
</evidence>
<dbReference type="PANTHER" id="PTHR16062">
    <property type="entry name" value="SWI/SNF-RELATED"/>
    <property type="match status" value="1"/>
</dbReference>
<dbReference type="PROSITE" id="PS51038">
    <property type="entry name" value="BAH"/>
    <property type="match status" value="2"/>
</dbReference>
<proteinExistence type="predicted"/>
<keyword evidence="8 14" id="KW-0539">Nucleus</keyword>
<dbReference type="CDD" id="cd05526">
    <property type="entry name" value="Bromo_polybromo_VI"/>
    <property type="match status" value="1"/>
</dbReference>
<dbReference type="FunFam" id="1.20.920.10:FF:000009">
    <property type="entry name" value="Protein polybromo-1 isoform 1"/>
    <property type="match status" value="1"/>
</dbReference>
<dbReference type="SUPFAM" id="SSF47370">
    <property type="entry name" value="Bromodomain"/>
    <property type="match status" value="6"/>
</dbReference>
<organism evidence="19 20">
    <name type="scientific">Leptonychotes weddellii</name>
    <name type="common">Weddell seal</name>
    <name type="synonym">Otaria weddellii</name>
    <dbReference type="NCBI Taxonomy" id="9713"/>
    <lineage>
        <taxon>Eukaryota</taxon>
        <taxon>Metazoa</taxon>
        <taxon>Chordata</taxon>
        <taxon>Craniata</taxon>
        <taxon>Vertebrata</taxon>
        <taxon>Euteleostomi</taxon>
        <taxon>Mammalia</taxon>
        <taxon>Eutheria</taxon>
        <taxon>Laurasiatheria</taxon>
        <taxon>Carnivora</taxon>
        <taxon>Caniformia</taxon>
        <taxon>Pinnipedia</taxon>
        <taxon>Phocidae</taxon>
        <taxon>Monachinae</taxon>
        <taxon>Lobodontini</taxon>
        <taxon>Leptonychotes</taxon>
    </lineage>
</organism>
<keyword evidence="19" id="KW-1185">Reference proteome</keyword>
<dbReference type="GO" id="GO:0016586">
    <property type="term" value="C:RSC-type complex"/>
    <property type="evidence" value="ECO:0007669"/>
    <property type="project" value="InterPro"/>
</dbReference>
<dbReference type="GO" id="GO:0003682">
    <property type="term" value="F:chromatin binding"/>
    <property type="evidence" value="ECO:0007669"/>
    <property type="project" value="InterPro"/>
</dbReference>
<dbReference type="InterPro" id="IPR001487">
    <property type="entry name" value="Bromodomain"/>
</dbReference>
<evidence type="ECO:0000256" key="12">
    <source>
        <dbReference type="ARBA" id="ARBA00076961"/>
    </source>
</evidence>
<feature type="region of interest" description="Disordered" evidence="15">
    <location>
        <begin position="508"/>
        <end position="538"/>
    </location>
</feature>
<name>A0A7F8RRR4_LEPWE</name>
<protein>
    <recommendedName>
        <fullName evidence="11">Protein polybromo-1</fullName>
    </recommendedName>
    <alternativeName>
        <fullName evidence="12">BRG1-associated factor 180</fullName>
    </alternativeName>
</protein>
<evidence type="ECO:0000256" key="5">
    <source>
        <dbReference type="ARBA" id="ARBA00023117"/>
    </source>
</evidence>
<feature type="domain" description="Bromo" evidence="16">
    <location>
        <begin position="421"/>
        <end position="491"/>
    </location>
</feature>
<keyword evidence="2" id="KW-0677">Repeat</keyword>
<dbReference type="PROSITE" id="PS50014">
    <property type="entry name" value="BROMODOMAIN_2"/>
    <property type="match status" value="6"/>
</dbReference>
<evidence type="ECO:0000256" key="2">
    <source>
        <dbReference type="ARBA" id="ARBA00022737"/>
    </source>
</evidence>
<dbReference type="SMART" id="SM00398">
    <property type="entry name" value="HMG"/>
    <property type="match status" value="1"/>
</dbReference>
<dbReference type="CDD" id="cd05517">
    <property type="entry name" value="Bromo_polybromo_II"/>
    <property type="match status" value="1"/>
</dbReference>
<feature type="region of interest" description="Disordered" evidence="15">
    <location>
        <begin position="176"/>
        <end position="198"/>
    </location>
</feature>
<comment type="function">
    <text evidence="9">Involved in transcriptional activation and repression of select genes by chromatin remodeling (alteration of DNA-nucleosome topology). Required for the stability of the SWI/SNF chromatin remodeling complex SWI/SNF-B (PBAF). Acts as a negative regulator of cell proliferation.</text>
</comment>
<dbReference type="SMART" id="SM00439">
    <property type="entry name" value="BAH"/>
    <property type="match status" value="2"/>
</dbReference>
<dbReference type="InterPro" id="IPR036427">
    <property type="entry name" value="Bromodomain-like_sf"/>
</dbReference>
<dbReference type="GO" id="GO:0016514">
    <property type="term" value="C:SWI/SNF complex"/>
    <property type="evidence" value="ECO:0007669"/>
    <property type="project" value="TreeGrafter"/>
</dbReference>
<evidence type="ECO:0000256" key="10">
    <source>
        <dbReference type="ARBA" id="ARBA00066109"/>
    </source>
</evidence>
<dbReference type="GO" id="GO:0006368">
    <property type="term" value="P:transcription elongation by RNA polymerase II"/>
    <property type="evidence" value="ECO:0007669"/>
    <property type="project" value="TreeGrafter"/>
</dbReference>
<dbReference type="Pfam" id="PF00439">
    <property type="entry name" value="Bromodomain"/>
    <property type="match status" value="6"/>
</dbReference>
<evidence type="ECO:0000256" key="13">
    <source>
        <dbReference type="PROSITE-ProRule" id="PRU00035"/>
    </source>
</evidence>
<dbReference type="FunFam" id="1.20.920.10:FF:000010">
    <property type="entry name" value="protein polybromo-1 isoform X3"/>
    <property type="match status" value="1"/>
</dbReference>
<comment type="subunit">
    <text evidence="10">Component of the SWI/SNF-B (PBAF) chromatin remodeling complex, at least composed of SMARCA4/BRG1, SMARCB1/BAF47/SNF5, ACTL6A/BAF53A or ACTL6B/BAF53B, SMARCE1/BAF57, SMARCD1/BAF60A, SMARCD2/BAF60B, perhaps SMARCD3/BAF60C, SMARCC1/BAF155, SMARCC2/BAF170, PBRM1/BAF180, ARID2/BAF200 and actin. Interacts with PHF10/BAF45A. Interacts with acetylated 'Lys-14' of histone H3 (H3K14ac), and may also interact with other acetylated or methylated Lys residues on histone H3.</text>
</comment>
<feature type="domain" description="BAH" evidence="18">
    <location>
        <begin position="977"/>
        <end position="1095"/>
    </location>
</feature>
<dbReference type="CDD" id="cd05515">
    <property type="entry name" value="Bromo_polybromo_V"/>
    <property type="match status" value="1"/>
</dbReference>
<dbReference type="InterPro" id="IPR037382">
    <property type="entry name" value="Rsc/polybromo"/>
</dbReference>
<dbReference type="PRINTS" id="PR00503">
    <property type="entry name" value="BROMODOMAIN"/>
</dbReference>
<keyword evidence="3" id="KW-0156">Chromatin regulator</keyword>
<gene>
    <name evidence="20" type="primary">PBRM1</name>
</gene>
<feature type="domain" description="BAH" evidence="18">
    <location>
        <begin position="1177"/>
        <end position="1293"/>
    </location>
</feature>
<feature type="compositionally biased region" description="Acidic residues" evidence="15">
    <location>
        <begin position="178"/>
        <end position="188"/>
    </location>
</feature>
<keyword evidence="7" id="KW-0804">Transcription</keyword>
<keyword evidence="5 13" id="KW-0103">Bromodomain</keyword>
<feature type="domain" description="Bromo" evidence="16">
    <location>
        <begin position="697"/>
        <end position="767"/>
    </location>
</feature>
<evidence type="ECO:0000256" key="8">
    <source>
        <dbReference type="ARBA" id="ARBA00023242"/>
    </source>
</evidence>
<evidence type="ECO:0000313" key="20">
    <source>
        <dbReference type="RefSeq" id="XP_030895684.1"/>
    </source>
</evidence>
<dbReference type="InterPro" id="IPR009071">
    <property type="entry name" value="HMG_box_dom"/>
</dbReference>
<dbReference type="Pfam" id="PF00505">
    <property type="entry name" value="HMG_box"/>
    <property type="match status" value="1"/>
</dbReference>
<accession>A0A7F8RRR4</accession>
<dbReference type="FunFam" id="1.20.920.10:FF:000011">
    <property type="entry name" value="Protein polybromo-1 isoform 1"/>
    <property type="match status" value="1"/>
</dbReference>
<dbReference type="InterPro" id="IPR043151">
    <property type="entry name" value="BAH_sf"/>
</dbReference>
<dbReference type="FunFam" id="2.30.30.490:FF:000002">
    <property type="entry name" value="protein polybromo-1 isoform X3"/>
    <property type="match status" value="1"/>
</dbReference>
<evidence type="ECO:0000259" key="16">
    <source>
        <dbReference type="PROSITE" id="PS50014"/>
    </source>
</evidence>
<evidence type="ECO:0000256" key="3">
    <source>
        <dbReference type="ARBA" id="ARBA00022853"/>
    </source>
</evidence>
<evidence type="ECO:0000259" key="17">
    <source>
        <dbReference type="PROSITE" id="PS50118"/>
    </source>
</evidence>
<dbReference type="CDD" id="cd04717">
    <property type="entry name" value="BAH_polybromo"/>
    <property type="match status" value="2"/>
</dbReference>
<dbReference type="InterPro" id="IPR036910">
    <property type="entry name" value="HMG_box_dom_sf"/>
</dbReference>
<dbReference type="CDD" id="cd05518">
    <property type="entry name" value="Bromo_polybromo_IV"/>
    <property type="match status" value="1"/>
</dbReference>
<dbReference type="CDD" id="cd21984">
    <property type="entry name" value="HMG-box_PB1"/>
    <property type="match status" value="1"/>
</dbReference>
<feature type="compositionally biased region" description="Basic and acidic residues" evidence="15">
    <location>
        <begin position="923"/>
        <end position="954"/>
    </location>
</feature>
<feature type="region of interest" description="Disordered" evidence="15">
    <location>
        <begin position="1127"/>
        <end position="1154"/>
    </location>
</feature>
<dbReference type="FunFam" id="2.30.30.490:FF:000003">
    <property type="entry name" value="protein polybromo-1 isoform X3"/>
    <property type="match status" value="1"/>
</dbReference>
<comment type="subcellular location">
    <subcellularLocation>
        <location evidence="1">Nucleus</location>
    </subcellularLocation>
</comment>
<evidence type="ECO:0000259" key="18">
    <source>
        <dbReference type="PROSITE" id="PS51038"/>
    </source>
</evidence>
<feature type="domain" description="Bromo" evidence="16">
    <location>
        <begin position="221"/>
        <end position="291"/>
    </location>
</feature>
<keyword evidence="6 14" id="KW-0238">DNA-binding</keyword>
<dbReference type="Gene3D" id="1.20.920.10">
    <property type="entry name" value="Bromodomain-like"/>
    <property type="match status" value="6"/>
</dbReference>
<dbReference type="SUPFAM" id="SSF47095">
    <property type="entry name" value="HMG-box"/>
    <property type="match status" value="1"/>
</dbReference>
<dbReference type="RefSeq" id="XP_030895684.1">
    <property type="nucleotide sequence ID" value="XM_031039824.1"/>
</dbReference>
<dbReference type="InterPro" id="IPR001025">
    <property type="entry name" value="BAH_dom"/>
</dbReference>
<dbReference type="GeneID" id="102749397"/>
<dbReference type="CDD" id="cd05520">
    <property type="entry name" value="Bromo_polybromo_III"/>
    <property type="match status" value="1"/>
</dbReference>
<dbReference type="InterPro" id="IPR018359">
    <property type="entry name" value="Bromodomain_CS"/>
</dbReference>
<dbReference type="GO" id="GO:0006338">
    <property type="term" value="P:chromatin remodeling"/>
    <property type="evidence" value="ECO:0007669"/>
    <property type="project" value="InterPro"/>
</dbReference>
<dbReference type="FunFam" id="1.20.920.10:FF:000015">
    <property type="entry name" value="protein polybromo-1 isoform X3"/>
    <property type="match status" value="1"/>
</dbReference>
<dbReference type="FunFam" id="1.20.920.10:FF:000006">
    <property type="entry name" value="protein polybromo-1 isoform X1"/>
    <property type="match status" value="1"/>
</dbReference>
<dbReference type="FunFam" id="1.20.920.10:FF:000013">
    <property type="entry name" value="Protein polybromo-1 isoform 1"/>
    <property type="match status" value="1"/>
</dbReference>
<dbReference type="GO" id="GO:0003677">
    <property type="term" value="F:DNA binding"/>
    <property type="evidence" value="ECO:0007669"/>
    <property type="project" value="UniProtKB-UniRule"/>
</dbReference>
<dbReference type="PANTHER" id="PTHR16062:SF19">
    <property type="entry name" value="PROTEIN POLYBROMO-1"/>
    <property type="match status" value="1"/>
</dbReference>
<dbReference type="Pfam" id="PF01426">
    <property type="entry name" value="BAH"/>
    <property type="match status" value="2"/>
</dbReference>
<feature type="domain" description="Bromo" evidence="16">
    <location>
        <begin position="838"/>
        <end position="883"/>
    </location>
</feature>
<evidence type="ECO:0000256" key="4">
    <source>
        <dbReference type="ARBA" id="ARBA00023015"/>
    </source>
</evidence>
<dbReference type="PROSITE" id="PS50118">
    <property type="entry name" value="HMG_BOX_2"/>
    <property type="match status" value="1"/>
</dbReference>
<feature type="domain" description="Bromo" evidence="16">
    <location>
        <begin position="559"/>
        <end position="629"/>
    </location>
</feature>